<feature type="signal peptide" evidence="2">
    <location>
        <begin position="1"/>
        <end position="20"/>
    </location>
</feature>
<evidence type="ECO:0000313" key="3">
    <source>
        <dbReference type="EMBL" id="NBG96587.1"/>
    </source>
</evidence>
<sequence length="75" mass="7636">MKTLLIVPATLIALSVPALAGDDVPGRNSPSQQDAQAATVTLDAFEVAGDRYDDVPGDRNPRSGKAVDGGSDSLA</sequence>
<evidence type="ECO:0000256" key="1">
    <source>
        <dbReference type="SAM" id="MobiDB-lite"/>
    </source>
</evidence>
<gene>
    <name evidence="3" type="ORF">GTQ45_12665</name>
</gene>
<name>A0A845QDS1_9HYPH</name>
<dbReference type="Proteomes" id="UP000470384">
    <property type="component" value="Unassembled WGS sequence"/>
</dbReference>
<evidence type="ECO:0000313" key="4">
    <source>
        <dbReference type="Proteomes" id="UP000470384"/>
    </source>
</evidence>
<dbReference type="AlphaFoldDB" id="A0A845QDS1"/>
<feature type="chain" id="PRO_5032941543" evidence="2">
    <location>
        <begin position="21"/>
        <end position="75"/>
    </location>
</feature>
<keyword evidence="2" id="KW-0732">Signal</keyword>
<evidence type="ECO:0000256" key="2">
    <source>
        <dbReference type="SAM" id="SignalP"/>
    </source>
</evidence>
<comment type="caution">
    <text evidence="3">The sequence shown here is derived from an EMBL/GenBank/DDBJ whole genome shotgun (WGS) entry which is preliminary data.</text>
</comment>
<dbReference type="EMBL" id="WXYQ01000009">
    <property type="protein sequence ID" value="NBG96587.1"/>
    <property type="molecule type" value="Genomic_DNA"/>
</dbReference>
<reference evidence="3 4" key="1">
    <citation type="journal article" date="2016" name="Int. J. Syst. Evol. Microbiol.">
        <title>Pyruvatibacter mobilis gen. nov., sp. nov., a marine bacterium from the culture broth of Picochlorum sp. 122.</title>
        <authorList>
            <person name="Wang G."/>
            <person name="Tang M."/>
            <person name="Wu H."/>
            <person name="Dai S."/>
            <person name="Li T."/>
            <person name="Chen C."/>
            <person name="He H."/>
            <person name="Fan J."/>
            <person name="Xiang W."/>
            <person name="Li X."/>
        </authorList>
    </citation>
    <scope>NUCLEOTIDE SEQUENCE [LARGE SCALE GENOMIC DNA]</scope>
    <source>
        <strain evidence="3 4">GYP-11</strain>
    </source>
</reference>
<proteinExistence type="predicted"/>
<organism evidence="3 4">
    <name type="scientific">Pyruvatibacter mobilis</name>
    <dbReference type="NCBI Taxonomy" id="1712261"/>
    <lineage>
        <taxon>Bacteria</taxon>
        <taxon>Pseudomonadati</taxon>
        <taxon>Pseudomonadota</taxon>
        <taxon>Alphaproteobacteria</taxon>
        <taxon>Hyphomicrobiales</taxon>
        <taxon>Parvibaculaceae</taxon>
        <taxon>Pyruvatibacter</taxon>
    </lineage>
</organism>
<dbReference type="GeneID" id="300654049"/>
<dbReference type="RefSeq" id="WP_160588632.1">
    <property type="nucleotide sequence ID" value="NZ_BMHN01000001.1"/>
</dbReference>
<feature type="region of interest" description="Disordered" evidence="1">
    <location>
        <begin position="49"/>
        <end position="75"/>
    </location>
</feature>
<keyword evidence="4" id="KW-1185">Reference proteome</keyword>
<accession>A0A845QDS1</accession>
<protein>
    <submittedName>
        <fullName evidence="3">Uncharacterized protein</fullName>
    </submittedName>
</protein>
<feature type="compositionally biased region" description="Basic and acidic residues" evidence="1">
    <location>
        <begin position="49"/>
        <end position="61"/>
    </location>
</feature>